<keyword evidence="2" id="KW-0812">Transmembrane</keyword>
<keyword evidence="4" id="KW-1185">Reference proteome</keyword>
<evidence type="ECO:0000313" key="4">
    <source>
        <dbReference type="Proteomes" id="UP000604825"/>
    </source>
</evidence>
<reference evidence="3" key="1">
    <citation type="submission" date="2020-10" db="EMBL/GenBank/DDBJ databases">
        <authorList>
            <person name="Han B."/>
            <person name="Lu T."/>
            <person name="Zhao Q."/>
            <person name="Huang X."/>
            <person name="Zhao Y."/>
        </authorList>
    </citation>
    <scope>NUCLEOTIDE SEQUENCE</scope>
</reference>
<sequence length="198" mass="21583">MAVLSWVNVGNAANILQLLGAVQFLITVAKNFLRLSQNKKECRELELRVETLEALIGWQTPCWSIVQQQQPWLEALVSSALREADGLANSYRNGTVWFLVRTGRSMTQQFRDLRNRIDSYCALIISLNACQLIAQAGPLTAPLLVRVERNEGGATPTAAVLSRDAEAPMGVAADGVPAHNAAADDGQEAGEDLDQRIN</sequence>
<evidence type="ECO:0000256" key="1">
    <source>
        <dbReference type="SAM" id="MobiDB-lite"/>
    </source>
</evidence>
<keyword evidence="2" id="KW-1133">Transmembrane helix</keyword>
<dbReference type="Gene3D" id="1.20.930.20">
    <property type="entry name" value="Adaptor protein Cbl, N-terminal domain"/>
    <property type="match status" value="1"/>
</dbReference>
<comment type="caution">
    <text evidence="3">The sequence shown here is derived from an EMBL/GenBank/DDBJ whole genome shotgun (WGS) entry which is preliminary data.</text>
</comment>
<dbReference type="GO" id="GO:0007166">
    <property type="term" value="P:cell surface receptor signaling pathway"/>
    <property type="evidence" value="ECO:0007669"/>
    <property type="project" value="InterPro"/>
</dbReference>
<organism evidence="3 4">
    <name type="scientific">Miscanthus lutarioriparius</name>
    <dbReference type="NCBI Taxonomy" id="422564"/>
    <lineage>
        <taxon>Eukaryota</taxon>
        <taxon>Viridiplantae</taxon>
        <taxon>Streptophyta</taxon>
        <taxon>Embryophyta</taxon>
        <taxon>Tracheophyta</taxon>
        <taxon>Spermatophyta</taxon>
        <taxon>Magnoliopsida</taxon>
        <taxon>Liliopsida</taxon>
        <taxon>Poales</taxon>
        <taxon>Poaceae</taxon>
        <taxon>PACMAD clade</taxon>
        <taxon>Panicoideae</taxon>
        <taxon>Andropogonodae</taxon>
        <taxon>Andropogoneae</taxon>
        <taxon>Saccharinae</taxon>
        <taxon>Miscanthus</taxon>
    </lineage>
</organism>
<name>A0A811NET1_9POAL</name>
<proteinExistence type="predicted"/>
<evidence type="ECO:0000313" key="3">
    <source>
        <dbReference type="EMBL" id="CAD6223871.1"/>
    </source>
</evidence>
<dbReference type="OrthoDB" id="631625at2759"/>
<accession>A0A811NET1</accession>
<protein>
    <submittedName>
        <fullName evidence="3">Uncharacterized protein</fullName>
    </submittedName>
</protein>
<keyword evidence="2" id="KW-0472">Membrane</keyword>
<evidence type="ECO:0000256" key="2">
    <source>
        <dbReference type="SAM" id="Phobius"/>
    </source>
</evidence>
<dbReference type="InterPro" id="IPR036537">
    <property type="entry name" value="Adaptor_Cbl_N_dom_sf"/>
</dbReference>
<feature type="transmembrane region" description="Helical" evidence="2">
    <location>
        <begin position="12"/>
        <end position="33"/>
    </location>
</feature>
<dbReference type="Proteomes" id="UP000604825">
    <property type="component" value="Unassembled WGS sequence"/>
</dbReference>
<dbReference type="EMBL" id="CAJGYO010000004">
    <property type="protein sequence ID" value="CAD6223871.1"/>
    <property type="molecule type" value="Genomic_DNA"/>
</dbReference>
<feature type="region of interest" description="Disordered" evidence="1">
    <location>
        <begin position="176"/>
        <end position="198"/>
    </location>
</feature>
<gene>
    <name evidence="3" type="ORF">NCGR_LOCUS16260</name>
</gene>
<dbReference type="AlphaFoldDB" id="A0A811NET1"/>